<dbReference type="Proteomes" id="UP000701801">
    <property type="component" value="Unassembled WGS sequence"/>
</dbReference>
<dbReference type="InterPro" id="IPR011009">
    <property type="entry name" value="Kinase-like_dom_sf"/>
</dbReference>
<feature type="domain" description="Protein kinase" evidence="11">
    <location>
        <begin position="35"/>
        <end position="318"/>
    </location>
</feature>
<dbReference type="InterPro" id="IPR017441">
    <property type="entry name" value="Protein_kinase_ATP_BS"/>
</dbReference>
<dbReference type="GO" id="GO:0016070">
    <property type="term" value="P:RNA metabolic process"/>
    <property type="evidence" value="ECO:0007669"/>
    <property type="project" value="InterPro"/>
</dbReference>
<dbReference type="Gene3D" id="3.30.200.20">
    <property type="entry name" value="Phosphorylase Kinase, domain 1"/>
    <property type="match status" value="1"/>
</dbReference>
<proteinExistence type="inferred from homology"/>
<keyword evidence="3" id="KW-0309">Germination</keyword>
<evidence type="ECO:0000256" key="5">
    <source>
        <dbReference type="ARBA" id="ARBA00022741"/>
    </source>
</evidence>
<dbReference type="OrthoDB" id="10252707at2759"/>
<dbReference type="CDD" id="cd14137">
    <property type="entry name" value="STKc_GSK3"/>
    <property type="match status" value="1"/>
</dbReference>
<dbReference type="PROSITE" id="PS00107">
    <property type="entry name" value="PROTEIN_KINASE_ATP"/>
    <property type="match status" value="1"/>
</dbReference>
<dbReference type="AlphaFoldDB" id="A0A9N9LHF2"/>
<comment type="caution">
    <text evidence="12">The sequence shown here is derived from an EMBL/GenBank/DDBJ whole genome shotgun (WGS) entry which is preliminary data.</text>
</comment>
<dbReference type="GO" id="GO:0005634">
    <property type="term" value="C:nucleus"/>
    <property type="evidence" value="ECO:0007669"/>
    <property type="project" value="TreeGrafter"/>
</dbReference>
<keyword evidence="7 10" id="KW-0067">ATP-binding</keyword>
<dbReference type="FunFam" id="1.25.40.180:FF:000035">
    <property type="entry name" value="snRNA cap binding complex subunit (Gcr3)"/>
    <property type="match status" value="1"/>
</dbReference>
<evidence type="ECO:0000256" key="1">
    <source>
        <dbReference type="ARBA" id="ARBA00005527"/>
    </source>
</evidence>
<dbReference type="Pfam" id="PF09090">
    <property type="entry name" value="MIF4G_like_2"/>
    <property type="match status" value="1"/>
</dbReference>
<evidence type="ECO:0000259" key="11">
    <source>
        <dbReference type="PROSITE" id="PS50011"/>
    </source>
</evidence>
<dbReference type="GO" id="GO:0005737">
    <property type="term" value="C:cytoplasm"/>
    <property type="evidence" value="ECO:0007669"/>
    <property type="project" value="TreeGrafter"/>
</dbReference>
<dbReference type="Pfam" id="PF09088">
    <property type="entry name" value="MIF4G_like"/>
    <property type="match status" value="1"/>
</dbReference>
<dbReference type="PROSITE" id="PS50011">
    <property type="entry name" value="PROTEIN_KINASE_DOM"/>
    <property type="match status" value="1"/>
</dbReference>
<dbReference type="Gene3D" id="1.25.40.180">
    <property type="match status" value="3"/>
</dbReference>
<evidence type="ECO:0000256" key="3">
    <source>
        <dbReference type="ARBA" id="ARBA00022544"/>
    </source>
</evidence>
<dbReference type="GO" id="GO:0007165">
    <property type="term" value="P:signal transduction"/>
    <property type="evidence" value="ECO:0007669"/>
    <property type="project" value="TreeGrafter"/>
</dbReference>
<keyword evidence="2" id="KW-0723">Serine/threonine-protein kinase</keyword>
<protein>
    <recommendedName>
        <fullName evidence="9">Glycogen synthase kinase 1</fullName>
    </recommendedName>
</protein>
<dbReference type="InterPro" id="IPR016024">
    <property type="entry name" value="ARM-type_fold"/>
</dbReference>
<accession>A0A9N9LHF2</accession>
<dbReference type="FunFam" id="1.10.510.10:FF:000082">
    <property type="entry name" value="Shaggy-related protein kinase kappa"/>
    <property type="match status" value="1"/>
</dbReference>
<dbReference type="InterPro" id="IPR039192">
    <property type="entry name" value="STKc_GSK3"/>
</dbReference>
<reference evidence="12" key="1">
    <citation type="submission" date="2021-07" db="EMBL/GenBank/DDBJ databases">
        <authorList>
            <person name="Durling M."/>
        </authorList>
    </citation>
    <scope>NUCLEOTIDE SEQUENCE</scope>
</reference>
<keyword evidence="4" id="KW-0808">Transferase</keyword>
<evidence type="ECO:0000256" key="10">
    <source>
        <dbReference type="PROSITE-ProRule" id="PRU10141"/>
    </source>
</evidence>
<dbReference type="GO" id="GO:0030154">
    <property type="term" value="P:cell differentiation"/>
    <property type="evidence" value="ECO:0007669"/>
    <property type="project" value="TreeGrafter"/>
</dbReference>
<dbReference type="GO" id="GO:0005524">
    <property type="term" value="F:ATP binding"/>
    <property type="evidence" value="ECO:0007669"/>
    <property type="project" value="UniProtKB-UniRule"/>
</dbReference>
<evidence type="ECO:0000256" key="7">
    <source>
        <dbReference type="ARBA" id="ARBA00022840"/>
    </source>
</evidence>
<dbReference type="InterPro" id="IPR050591">
    <property type="entry name" value="GSK-3"/>
</dbReference>
<evidence type="ECO:0000313" key="12">
    <source>
        <dbReference type="EMBL" id="CAG8973803.1"/>
    </source>
</evidence>
<feature type="binding site" evidence="10">
    <location>
        <position position="64"/>
    </location>
    <ligand>
        <name>ATP</name>
        <dbReference type="ChEBI" id="CHEBI:30616"/>
    </ligand>
</feature>
<evidence type="ECO:0000256" key="9">
    <source>
        <dbReference type="ARBA" id="ARBA00072289"/>
    </source>
</evidence>
<dbReference type="FunFam" id="1.25.40.180:FF:000079">
    <property type="entry name" value="Related to cap binding protein 80 (Cbp80)"/>
    <property type="match status" value="1"/>
</dbReference>
<dbReference type="FunFam" id="1.25.40.180:FF:000045">
    <property type="entry name" value="snRNA cap binding complex subunit (Gcr3), putative"/>
    <property type="match status" value="1"/>
</dbReference>
<dbReference type="PANTHER" id="PTHR24057:SF0">
    <property type="entry name" value="PROTEIN KINASE SHAGGY-RELATED"/>
    <property type="match status" value="1"/>
</dbReference>
<dbReference type="SUPFAM" id="SSF56112">
    <property type="entry name" value="Protein kinase-like (PK-like)"/>
    <property type="match status" value="1"/>
</dbReference>
<evidence type="ECO:0000256" key="8">
    <source>
        <dbReference type="ARBA" id="ARBA00055136"/>
    </source>
</evidence>
<evidence type="ECO:0000313" key="13">
    <source>
        <dbReference type="Proteomes" id="UP000701801"/>
    </source>
</evidence>
<comment type="similarity">
    <text evidence="1">Belongs to the protein kinase superfamily. CMGC Ser/Thr protein kinase family. GSK-3 subfamily.</text>
</comment>
<organism evidence="12 13">
    <name type="scientific">Hymenoscyphus albidus</name>
    <dbReference type="NCBI Taxonomy" id="595503"/>
    <lineage>
        <taxon>Eukaryota</taxon>
        <taxon>Fungi</taxon>
        <taxon>Dikarya</taxon>
        <taxon>Ascomycota</taxon>
        <taxon>Pezizomycotina</taxon>
        <taxon>Leotiomycetes</taxon>
        <taxon>Helotiales</taxon>
        <taxon>Helotiaceae</taxon>
        <taxon>Hymenoscyphus</taxon>
    </lineage>
</organism>
<dbReference type="InterPro" id="IPR008271">
    <property type="entry name" value="Ser/Thr_kinase_AS"/>
</dbReference>
<dbReference type="SMART" id="SM00220">
    <property type="entry name" value="S_TKc"/>
    <property type="match status" value="1"/>
</dbReference>
<keyword evidence="6" id="KW-0418">Kinase</keyword>
<keyword evidence="13" id="KW-1185">Reference proteome</keyword>
<dbReference type="InterPro" id="IPR000719">
    <property type="entry name" value="Prot_kinase_dom"/>
</dbReference>
<dbReference type="PROSITE" id="PS00108">
    <property type="entry name" value="PROTEIN_KINASE_ST"/>
    <property type="match status" value="1"/>
</dbReference>
<keyword evidence="5 10" id="KW-0547">Nucleotide-binding</keyword>
<evidence type="ECO:0000256" key="6">
    <source>
        <dbReference type="ARBA" id="ARBA00022777"/>
    </source>
</evidence>
<dbReference type="GO" id="GO:0004674">
    <property type="term" value="F:protein serine/threonine kinase activity"/>
    <property type="evidence" value="ECO:0007669"/>
    <property type="project" value="UniProtKB-KW"/>
</dbReference>
<dbReference type="InterPro" id="IPR015172">
    <property type="entry name" value="MIF4G-like_typ-1"/>
</dbReference>
<evidence type="ECO:0000256" key="2">
    <source>
        <dbReference type="ARBA" id="ARBA00022527"/>
    </source>
</evidence>
<evidence type="ECO:0000256" key="4">
    <source>
        <dbReference type="ARBA" id="ARBA00022679"/>
    </source>
</evidence>
<comment type="function">
    <text evidence="8">Protein kinase that acts downstream of the MPS1 MAPK cascade as a highly conservative signal modulator that dictates growth, conidiation and pathogenicity. Phosphorylates HAT1 at 'Ser-8' to block its translocation from the nucleus to the cytoplasm where HAT1 positively regulates appressorium development and pathogenicity.</text>
</comment>
<dbReference type="FunFam" id="3.30.200.20:FF:000009">
    <property type="entry name" value="Glycogen synthase kinase-3 beta"/>
    <property type="match status" value="1"/>
</dbReference>
<dbReference type="PANTHER" id="PTHR24057">
    <property type="entry name" value="GLYCOGEN SYNTHASE KINASE-3 ALPHA"/>
    <property type="match status" value="1"/>
</dbReference>
<sequence>MSQNRPAAFSSLRMGEVIREKVQDGVTGETRDMQYTQCKIVGNGSFGVVFQTKLSPSGEDAAIKRVLQDKRFKNRELQIMRIVRHPNIVELKAFYYSNGERKDEVYLNLVQEYVPETVYRASRYFNKMKTTMPILEVKLYIYQLFRALAYIHSQGICHRDIKPQNLLLDPSSGVLKLCDFGSAKILVENEPNVSYICSRYYRAPELIFGATNYTTKIDVWSTGCVMAELMLGQPLFPGESGIDQLVEIIKVLGTPTRDQIRTMNPNYMEHKFPQIKPHPFNKVFRKADANAIDLISCLLEYTPTERLSAIDAMVHPFFDELRDPSTRLPDSRHPNGPIKDLPTLFDFTRHDEDDHDRRPQRRRYEEPLSAKVRKQLLAIAENPMRRVEDEISSIAKTVCDSYEDEELRNVFYDLVVQLVVEQPFKTPFVAAVVLVINTMQSEMAMEVLNRTAARTNKKIQEGEWREVKLLMKFLGGLQGLLEGDGVWIVLQDLLTKAVDLQTENNEETIGPELVKIVLFTIPYVMASSASSQQEKAAAMVENTDIIASEPHVLQSLVDPYPGNGNDEASAPNGVLSLLQKQLQNEASNEWELSCLPRPWKVLLETEQENPLAATTKHLLPTIVIPDVVIPGPRPLFPELYFSVYAHQDVETVPPMTDISSCLLRDALVDTINILDFNRNATARFLIDIDCYFSPGTFVKRATPFDRLRDVEGDKSTWKPEDVAVDAVFSQLFQLPNPEHKLVYYHSVLTESCKIAPAAIAPSLGRAIRFLYRNVDSMDLELGYRFMDWFAHHLSNFGFTWKWTEWIDDVQLSPIDPKKAFIEGALDKEIRLSFAQRIKGTLPAPYQALITEGKEKDTPEFKYKDDNVPFAQEGREILELLKKKAPEEEIQVIMDKIRQLALDMNFADPLLPCTDAYMTAICFIGSKSLSHVLSSIERCRERLLAIGPQSSDARSQIIDSVMGYWKDQPGIGVNIVDKLLNYTILSPSSVIEWAVAHNGRRLALPYVYEMVGATIGKVTNRVRQVVSAKHVPSLTPEQKLTMEQTVGLERQSMKDLFTLMEDSLVSWATGTKDQAMETGDGSTGEEAMVRQWGERWLRVFRRKFAVEEAWFLEAERVKVDVEVGTANGETVGVPGAEDAAMGEGVTMDMGIE</sequence>
<dbReference type="InterPro" id="IPR015174">
    <property type="entry name" value="MIF4G-like_typ-2"/>
</dbReference>
<dbReference type="SUPFAM" id="SSF48371">
    <property type="entry name" value="ARM repeat"/>
    <property type="match status" value="3"/>
</dbReference>
<name>A0A9N9LHF2_9HELO</name>
<dbReference type="GO" id="GO:0004712">
    <property type="term" value="F:protein serine/threonine/tyrosine kinase activity"/>
    <property type="evidence" value="ECO:0007669"/>
    <property type="project" value="TreeGrafter"/>
</dbReference>
<dbReference type="EMBL" id="CAJVRM010000080">
    <property type="protein sequence ID" value="CAG8973803.1"/>
    <property type="molecule type" value="Genomic_DNA"/>
</dbReference>
<dbReference type="Pfam" id="PF00069">
    <property type="entry name" value="Pkinase"/>
    <property type="match status" value="1"/>
</dbReference>
<gene>
    <name evidence="12" type="ORF">HYALB_00006348</name>
</gene>
<dbReference type="Gene3D" id="1.10.510.10">
    <property type="entry name" value="Transferase(Phosphotransferase) domain 1"/>
    <property type="match status" value="1"/>
</dbReference>